<dbReference type="SMART" id="SM00248">
    <property type="entry name" value="ANK"/>
    <property type="match status" value="2"/>
</dbReference>
<feature type="repeat" description="ANK" evidence="1">
    <location>
        <begin position="407"/>
        <end position="440"/>
    </location>
</feature>
<dbReference type="PROSITE" id="PS50088">
    <property type="entry name" value="ANK_REPEAT"/>
    <property type="match status" value="2"/>
</dbReference>
<proteinExistence type="predicted"/>
<dbReference type="Pfam" id="PF13857">
    <property type="entry name" value="Ank_5"/>
    <property type="match status" value="1"/>
</dbReference>
<protein>
    <submittedName>
        <fullName evidence="2">Uncharacterized protein</fullName>
    </submittedName>
</protein>
<dbReference type="InterPro" id="IPR002110">
    <property type="entry name" value="Ankyrin_rpt"/>
</dbReference>
<dbReference type="PANTHER" id="PTHR10039:SF5">
    <property type="entry name" value="NACHT DOMAIN-CONTAINING PROTEIN"/>
    <property type="match status" value="1"/>
</dbReference>
<dbReference type="STRING" id="576137.A0A1L7XVC1"/>
<evidence type="ECO:0000313" key="2">
    <source>
        <dbReference type="EMBL" id="CZR68981.1"/>
    </source>
</evidence>
<dbReference type="Proteomes" id="UP000184330">
    <property type="component" value="Unassembled WGS sequence"/>
</dbReference>
<dbReference type="InterPro" id="IPR036770">
    <property type="entry name" value="Ankyrin_rpt-contain_sf"/>
</dbReference>
<keyword evidence="3" id="KW-1185">Reference proteome</keyword>
<dbReference type="PROSITE" id="PS50297">
    <property type="entry name" value="ANK_REP_REGION"/>
    <property type="match status" value="2"/>
</dbReference>
<dbReference type="PRINTS" id="PR01415">
    <property type="entry name" value="ANKYRIN"/>
</dbReference>
<keyword evidence="1" id="KW-0040">ANK repeat</keyword>
<dbReference type="EMBL" id="FJOG01000063">
    <property type="protein sequence ID" value="CZR68981.1"/>
    <property type="molecule type" value="Genomic_DNA"/>
</dbReference>
<dbReference type="SUPFAM" id="SSF48403">
    <property type="entry name" value="Ankyrin repeat"/>
    <property type="match status" value="1"/>
</dbReference>
<dbReference type="Gene3D" id="1.25.40.20">
    <property type="entry name" value="Ankyrin repeat-containing domain"/>
    <property type="match status" value="1"/>
</dbReference>
<dbReference type="OrthoDB" id="194358at2759"/>
<evidence type="ECO:0000313" key="3">
    <source>
        <dbReference type="Proteomes" id="UP000184330"/>
    </source>
</evidence>
<feature type="repeat" description="ANK" evidence="1">
    <location>
        <begin position="501"/>
        <end position="533"/>
    </location>
</feature>
<name>A0A1L7XVC1_9HELO</name>
<reference evidence="2 3" key="1">
    <citation type="submission" date="2016-03" db="EMBL/GenBank/DDBJ databases">
        <authorList>
            <person name="Ploux O."/>
        </authorList>
    </citation>
    <scope>NUCLEOTIDE SEQUENCE [LARGE SCALE GENOMIC DNA]</scope>
    <source>
        <strain evidence="2 3">UAMH 11012</strain>
    </source>
</reference>
<organism evidence="2 3">
    <name type="scientific">Phialocephala subalpina</name>
    <dbReference type="NCBI Taxonomy" id="576137"/>
    <lineage>
        <taxon>Eukaryota</taxon>
        <taxon>Fungi</taxon>
        <taxon>Dikarya</taxon>
        <taxon>Ascomycota</taxon>
        <taxon>Pezizomycotina</taxon>
        <taxon>Leotiomycetes</taxon>
        <taxon>Helotiales</taxon>
        <taxon>Mollisiaceae</taxon>
        <taxon>Phialocephala</taxon>
        <taxon>Phialocephala fortinii species complex</taxon>
    </lineage>
</organism>
<gene>
    <name evidence="2" type="ORF">PAC_18882</name>
</gene>
<evidence type="ECO:0000256" key="1">
    <source>
        <dbReference type="PROSITE-ProRule" id="PRU00023"/>
    </source>
</evidence>
<sequence>MTPFRLLASGAPNLNIIHLNELFLETLLEILKAKTPIFLLVDAIDECVDGFAEGWKFQTFVKTTMVESASLSSQLHFCVSSRLVEEFDFLSKSFNRIEMDRYNREDIRFYIKHSFEKARKRLALSLGRHEDHFTDIMESIMAMSEGSFLWMALSTEALTRGITTRDTQAQVFLRLQALPQDLQTLFTFKLSQMDELDKEDSKLVLTCASTAQRMLTLLEFTIAAASESEIDQRFEDIPNWGPDMLTKTEHYLQRSSAGMLITLLLVKRIVAPICRDTLFGAIQATPTFDLTPALKQLPLLDYVIQYLFTHVRESQSADFIDKWLKEFLSACPREDHQEETLRLFDIWGHLKNIEIGMNIYGPTTTPLHLAACFSLDHYVSWWFSRERRLARDRGSMCDRRYRHVTESGQSVLHWAAFHGDQESLSQGMLMRGRDVNHSTPLHPAAARGHQNVTERLVEAHKELPDYTLARESQLEGSIKNGKLFSQIVSDQKEFINCGDRDQNTALHLAVSFGHLSVVEFLLNHGADWTTRNRMLETPAMIAVRLGCVSLESNRVFQAIGKLLNAKAYEALDLAESPLPEARFVDRMFGGTKFQFAKVSESIPKSIQISIHGLINGLNSALGVEDSELGLNWIHLPANNLMMLSLFRQKGLHNPDAAQKKVFRRELWAGRQHQGSQRSQITFMKPGAQLIAPVLTAQSRRTAYLKERLSFSCLISIGLNRSIIREDPRVLSSARQLLRLSDTPIADLECGVSSVELDDGINQVASARKQLKRNLGRKHIEHKQNVDCADRKRDGD</sequence>
<dbReference type="AlphaFoldDB" id="A0A1L7XVC1"/>
<accession>A0A1L7XVC1</accession>
<dbReference type="PANTHER" id="PTHR10039">
    <property type="entry name" value="AMELOGENIN"/>
    <property type="match status" value="1"/>
</dbReference>